<dbReference type="InterPro" id="IPR009009">
    <property type="entry name" value="RlpA-like_DPBB"/>
</dbReference>
<reference evidence="4" key="1">
    <citation type="submission" date="2021-06" db="EMBL/GenBank/DDBJ databases">
        <authorList>
            <person name="Kallberg Y."/>
            <person name="Tangrot J."/>
            <person name="Rosling A."/>
        </authorList>
    </citation>
    <scope>NUCLEOTIDE SEQUENCE</scope>
    <source>
        <strain evidence="4">MA453B</strain>
    </source>
</reference>
<dbReference type="OrthoDB" id="623670at2759"/>
<dbReference type="SUPFAM" id="SSF50685">
    <property type="entry name" value="Barwin-like endoglucanases"/>
    <property type="match status" value="1"/>
</dbReference>
<feature type="domain" description="RlpA-like protein double-psi beta-barrel" evidence="3">
    <location>
        <begin position="79"/>
        <end position="129"/>
    </location>
</feature>
<name>A0A9N9FK11_9GLOM</name>
<dbReference type="Gene3D" id="2.40.40.10">
    <property type="entry name" value="RlpA-like domain"/>
    <property type="match status" value="1"/>
</dbReference>
<evidence type="ECO:0000256" key="2">
    <source>
        <dbReference type="SAM" id="SignalP"/>
    </source>
</evidence>
<keyword evidence="1 2" id="KW-0732">Signal</keyword>
<dbReference type="CDD" id="cd22191">
    <property type="entry name" value="DPBB_RlpA_EXP_N-like"/>
    <property type="match status" value="1"/>
</dbReference>
<dbReference type="InterPro" id="IPR051477">
    <property type="entry name" value="Expansin_CellWall"/>
</dbReference>
<feature type="chain" id="PRO_5040454957" evidence="2">
    <location>
        <begin position="18"/>
        <end position="134"/>
    </location>
</feature>
<gene>
    <name evidence="4" type="ORF">DERYTH_LOCUS4865</name>
</gene>
<dbReference type="InterPro" id="IPR036908">
    <property type="entry name" value="RlpA-like_sf"/>
</dbReference>
<dbReference type="PANTHER" id="PTHR31836">
    <property type="match status" value="1"/>
</dbReference>
<dbReference type="AlphaFoldDB" id="A0A9N9FK11"/>
<dbReference type="Pfam" id="PF03330">
    <property type="entry name" value="DPBB_1"/>
    <property type="match status" value="1"/>
</dbReference>
<evidence type="ECO:0000313" key="4">
    <source>
        <dbReference type="EMBL" id="CAG8542309.1"/>
    </source>
</evidence>
<dbReference type="PANTHER" id="PTHR31836:SF28">
    <property type="entry name" value="SRCR DOMAIN-CONTAINING PROTEIN-RELATED"/>
    <property type="match status" value="1"/>
</dbReference>
<dbReference type="Proteomes" id="UP000789405">
    <property type="component" value="Unassembled WGS sequence"/>
</dbReference>
<accession>A0A9N9FK11</accession>
<comment type="caution">
    <text evidence="4">The sequence shown here is derived from an EMBL/GenBank/DDBJ whole genome shotgun (WGS) entry which is preliminary data.</text>
</comment>
<protein>
    <submittedName>
        <fullName evidence="4">28449_t:CDS:1</fullName>
    </submittedName>
</protein>
<organism evidence="4 5">
    <name type="scientific">Dentiscutata erythropus</name>
    <dbReference type="NCBI Taxonomy" id="1348616"/>
    <lineage>
        <taxon>Eukaryota</taxon>
        <taxon>Fungi</taxon>
        <taxon>Fungi incertae sedis</taxon>
        <taxon>Mucoromycota</taxon>
        <taxon>Glomeromycotina</taxon>
        <taxon>Glomeromycetes</taxon>
        <taxon>Diversisporales</taxon>
        <taxon>Gigasporaceae</taxon>
        <taxon>Dentiscutata</taxon>
    </lineage>
</organism>
<proteinExistence type="predicted"/>
<feature type="signal peptide" evidence="2">
    <location>
        <begin position="1"/>
        <end position="17"/>
    </location>
</feature>
<evidence type="ECO:0000256" key="1">
    <source>
        <dbReference type="ARBA" id="ARBA00022729"/>
    </source>
</evidence>
<sequence>MTISLFIIAFHFDLSNAYKLDRSFTQHSKREENFTGSVTFFDAGLGACGTKNTNSDLVCAISKERFGESPGDNPNKNQNCGRQIKVTRDSKSVIVTVVDICTECQRDDLSLTPAAFNQLADPSEGRVKCTWEFL</sequence>
<keyword evidence="5" id="KW-1185">Reference proteome</keyword>
<dbReference type="EMBL" id="CAJVPY010001932">
    <property type="protein sequence ID" value="CAG8542309.1"/>
    <property type="molecule type" value="Genomic_DNA"/>
</dbReference>
<evidence type="ECO:0000259" key="3">
    <source>
        <dbReference type="Pfam" id="PF03330"/>
    </source>
</evidence>
<evidence type="ECO:0000313" key="5">
    <source>
        <dbReference type="Proteomes" id="UP000789405"/>
    </source>
</evidence>